<comment type="caution">
    <text evidence="1">The sequence shown here is derived from an EMBL/GenBank/DDBJ whole genome shotgun (WGS) entry which is preliminary data.</text>
</comment>
<dbReference type="InterPro" id="IPR039555">
    <property type="entry name" value="TraF/TrbB"/>
</dbReference>
<keyword evidence="2" id="KW-1185">Reference proteome</keyword>
<gene>
    <name evidence="1" type="ORF">MHYMCMPASI_01146</name>
</gene>
<organism evidence="1 2">
    <name type="scientific">Hyalomma marginatum</name>
    <dbReference type="NCBI Taxonomy" id="34627"/>
    <lineage>
        <taxon>Eukaryota</taxon>
        <taxon>Metazoa</taxon>
        <taxon>Ecdysozoa</taxon>
        <taxon>Arthropoda</taxon>
        <taxon>Chelicerata</taxon>
        <taxon>Arachnida</taxon>
        <taxon>Acari</taxon>
        <taxon>Parasitiformes</taxon>
        <taxon>Ixodida</taxon>
        <taxon>Ixodoidea</taxon>
        <taxon>Ixodidae</taxon>
        <taxon>Hyalomminae</taxon>
        <taxon>Hyalomma</taxon>
    </lineage>
</organism>
<dbReference type="AlphaFoldDB" id="A0A8S4BXG3"/>
<evidence type="ECO:0000313" key="1">
    <source>
        <dbReference type="EMBL" id="CAG7600018.1"/>
    </source>
</evidence>
<protein>
    <submittedName>
        <fullName evidence="1">Uncharacterized protein</fullName>
    </submittedName>
</protein>
<dbReference type="EMBL" id="CAJVAF010000349">
    <property type="protein sequence ID" value="CAG7600018.1"/>
    <property type="molecule type" value="Genomic_DNA"/>
</dbReference>
<dbReference type="Proteomes" id="UP000837675">
    <property type="component" value="Unassembled WGS sequence"/>
</dbReference>
<feature type="non-terminal residue" evidence="1">
    <location>
        <position position="1"/>
    </location>
</feature>
<dbReference type="Pfam" id="PF13728">
    <property type="entry name" value="TraF"/>
    <property type="match status" value="1"/>
</dbReference>
<sequence length="115" mass="13460">VIIVLRLHKEILDKSHKFATMWQPATLLDYRLTNNICANSLHKRLYEVKQEEKNSAKLRFLDQDWGLILQVNQGCSYCHTFAPIAQEFALQAPNWYYDFTAIKHNIVCLEFTGCI</sequence>
<accession>A0A8S4BXG3</accession>
<evidence type="ECO:0000313" key="2">
    <source>
        <dbReference type="Proteomes" id="UP000837675"/>
    </source>
</evidence>
<name>A0A8S4BXG3_9ACAR</name>
<proteinExistence type="predicted"/>
<reference evidence="1" key="1">
    <citation type="submission" date="2021-06" db="EMBL/GenBank/DDBJ databases">
        <authorList>
            <person name="Nardi T."/>
            <person name="Nardi T."/>
        </authorList>
    </citation>
    <scope>NUCLEOTIDE SEQUENCE</scope>
</reference>